<dbReference type="Gene3D" id="3.40.50.720">
    <property type="entry name" value="NAD(P)-binding Rossmann-like Domain"/>
    <property type="match status" value="1"/>
</dbReference>
<evidence type="ECO:0000313" key="3">
    <source>
        <dbReference type="Proteomes" id="UP000662572"/>
    </source>
</evidence>
<keyword evidence="3" id="KW-1185">Reference proteome</keyword>
<dbReference type="SUPFAM" id="SSF51735">
    <property type="entry name" value="NAD(P)-binding Rossmann-fold domains"/>
    <property type="match status" value="1"/>
</dbReference>
<dbReference type="PANTHER" id="PTHR43157:SF31">
    <property type="entry name" value="PHOSPHATIDYLINOSITOL-GLYCAN BIOSYNTHESIS CLASS F PROTEIN"/>
    <property type="match status" value="1"/>
</dbReference>
<evidence type="ECO:0000256" key="1">
    <source>
        <dbReference type="ARBA" id="ARBA00023002"/>
    </source>
</evidence>
<dbReference type="EMBL" id="BMZB01000002">
    <property type="protein sequence ID" value="GGZ35513.1"/>
    <property type="molecule type" value="Genomic_DNA"/>
</dbReference>
<proteinExistence type="predicted"/>
<gene>
    <name evidence="2" type="ORF">GCM10011273_22530</name>
</gene>
<reference evidence="2" key="1">
    <citation type="journal article" date="2014" name="Int. J. Syst. Evol. Microbiol.">
        <title>Complete genome sequence of Corynebacterium casei LMG S-19264T (=DSM 44701T), isolated from a smear-ripened cheese.</title>
        <authorList>
            <consortium name="US DOE Joint Genome Institute (JGI-PGF)"/>
            <person name="Walter F."/>
            <person name="Albersmeier A."/>
            <person name="Kalinowski J."/>
            <person name="Ruckert C."/>
        </authorList>
    </citation>
    <scope>NUCLEOTIDE SEQUENCE</scope>
    <source>
        <strain evidence="2">KCTC 32296</strain>
    </source>
</reference>
<dbReference type="GO" id="GO:0016491">
    <property type="term" value="F:oxidoreductase activity"/>
    <property type="evidence" value="ECO:0007669"/>
    <property type="project" value="UniProtKB-KW"/>
</dbReference>
<reference evidence="2" key="2">
    <citation type="submission" date="2020-09" db="EMBL/GenBank/DDBJ databases">
        <authorList>
            <person name="Sun Q."/>
            <person name="Kim S."/>
        </authorList>
    </citation>
    <scope>NUCLEOTIDE SEQUENCE</scope>
    <source>
        <strain evidence="2">KCTC 32296</strain>
    </source>
</reference>
<evidence type="ECO:0000313" key="2">
    <source>
        <dbReference type="EMBL" id="GGZ35513.1"/>
    </source>
</evidence>
<comment type="caution">
    <text evidence="2">The sequence shown here is derived from an EMBL/GenBank/DDBJ whole genome shotgun (WGS) entry which is preliminary data.</text>
</comment>
<dbReference type="NCBIfam" id="NF004513">
    <property type="entry name" value="PRK05854.1"/>
    <property type="match status" value="1"/>
</dbReference>
<dbReference type="RefSeq" id="WP_189486524.1">
    <property type="nucleotide sequence ID" value="NZ_BMZB01000002.1"/>
</dbReference>
<organism evidence="2 3">
    <name type="scientific">Asticcacaulis endophyticus</name>
    <dbReference type="NCBI Taxonomy" id="1395890"/>
    <lineage>
        <taxon>Bacteria</taxon>
        <taxon>Pseudomonadati</taxon>
        <taxon>Pseudomonadota</taxon>
        <taxon>Alphaproteobacteria</taxon>
        <taxon>Caulobacterales</taxon>
        <taxon>Caulobacteraceae</taxon>
        <taxon>Asticcacaulis</taxon>
    </lineage>
</organism>
<sequence length="304" mass="32865">MVKWTSSNMPSQKGRSAVVTGTGGLGFETALALAQAGAEVIIAGRNPKKGVVAVAAILETVPAADVRFEALDLASLASVADFGRRLRNQRLSLDILINNAGVMRPPKRRMTEDGFELQLGTNYLGHFALTAHLMPLLRQSKSARVLTLSSIAARQGAIDFNDLNAEVNYRPMPVYAQSKLACLMFALELQRRSEAAGWGVTSLASHPGLSRTNLLYNSAGRWSSVGILRSLLGFMFQPVAHGAWPTLFAATSPLAQPGNYIGPERMSETRGYPTLAKMPAPALDQADAKRLWELSETLTGVRFW</sequence>
<dbReference type="Proteomes" id="UP000662572">
    <property type="component" value="Unassembled WGS sequence"/>
</dbReference>
<dbReference type="AlphaFoldDB" id="A0A918Q6G3"/>
<dbReference type="PANTHER" id="PTHR43157">
    <property type="entry name" value="PHOSPHATIDYLINOSITOL-GLYCAN BIOSYNTHESIS CLASS F PROTEIN-RELATED"/>
    <property type="match status" value="1"/>
</dbReference>
<accession>A0A918Q6G3</accession>
<dbReference type="InterPro" id="IPR002347">
    <property type="entry name" value="SDR_fam"/>
</dbReference>
<dbReference type="NCBIfam" id="NF004846">
    <property type="entry name" value="PRK06197.1"/>
    <property type="match status" value="1"/>
</dbReference>
<keyword evidence="1" id="KW-0560">Oxidoreductase</keyword>
<protein>
    <submittedName>
        <fullName evidence="2">Dehydrogenase</fullName>
    </submittedName>
</protein>
<name>A0A918Q6G3_9CAUL</name>
<dbReference type="Pfam" id="PF00106">
    <property type="entry name" value="adh_short"/>
    <property type="match status" value="1"/>
</dbReference>
<dbReference type="CDD" id="cd05327">
    <property type="entry name" value="retinol-DH_like_SDR_c_like"/>
    <property type="match status" value="1"/>
</dbReference>
<dbReference type="PRINTS" id="PR00081">
    <property type="entry name" value="GDHRDH"/>
</dbReference>
<dbReference type="InterPro" id="IPR036291">
    <property type="entry name" value="NAD(P)-bd_dom_sf"/>
</dbReference>